<sequence length="139" mass="15255">MARLPLDALLLETDAPDMPLKGFQGSPNRPEQAARVFDALCELRPEPAEVIADTLYRNTITLFGSDGIAAAVRQVTLTNIAPGKISFATPTRAPIRQPARSTSCGVAPWPGFRFAIDAMRMKGIQTHRNLAQRSNKRRQ</sequence>
<evidence type="ECO:0000313" key="1">
    <source>
        <dbReference type="EMBL" id="SUH39915.1"/>
    </source>
</evidence>
<reference evidence="1 2" key="1">
    <citation type="submission" date="2018-06" db="EMBL/GenBank/DDBJ databases">
        <authorList>
            <consortium name="Pathogen Informatics"/>
            <person name="Doyle S."/>
        </authorList>
    </citation>
    <scope>NUCLEOTIDE SEQUENCE [LARGE SCALE GENOMIC DNA]</scope>
    <source>
        <strain evidence="1 2">NCTC8261</strain>
    </source>
</reference>
<protein>
    <submittedName>
        <fullName evidence="1">Deoxyribonuclease YjjV</fullName>
        <ecNumber evidence="1">3.1.21.-</ecNumber>
    </submittedName>
</protein>
<dbReference type="GO" id="GO:0005829">
    <property type="term" value="C:cytosol"/>
    <property type="evidence" value="ECO:0007669"/>
    <property type="project" value="TreeGrafter"/>
</dbReference>
<dbReference type="PANTHER" id="PTHR46124:SF3">
    <property type="entry name" value="HYDROLASE"/>
    <property type="match status" value="1"/>
</dbReference>
<keyword evidence="1" id="KW-0378">Hydrolase</keyword>
<dbReference type="GO" id="GO:0016788">
    <property type="term" value="F:hydrolase activity, acting on ester bonds"/>
    <property type="evidence" value="ECO:0007669"/>
    <property type="project" value="InterPro"/>
</dbReference>
<dbReference type="InterPro" id="IPR032466">
    <property type="entry name" value="Metal_Hydrolase"/>
</dbReference>
<dbReference type="EMBL" id="UGXT01000002">
    <property type="protein sequence ID" value="SUH39915.1"/>
    <property type="molecule type" value="Genomic_DNA"/>
</dbReference>
<accession>A0A379X0M6</accession>
<name>A0A379X0M6_SALET</name>
<dbReference type="Pfam" id="PF01026">
    <property type="entry name" value="TatD_DNase"/>
    <property type="match status" value="1"/>
</dbReference>
<dbReference type="AlphaFoldDB" id="A0A379X0M6"/>
<dbReference type="EC" id="3.1.21.-" evidence="1"/>
<proteinExistence type="predicted"/>
<dbReference type="Proteomes" id="UP000254712">
    <property type="component" value="Unassembled WGS sequence"/>
</dbReference>
<dbReference type="SUPFAM" id="SSF51556">
    <property type="entry name" value="Metallo-dependent hydrolases"/>
    <property type="match status" value="1"/>
</dbReference>
<gene>
    <name evidence="1" type="primary">yjjV_1</name>
    <name evidence="1" type="ORF">NCTC8261_06289</name>
</gene>
<evidence type="ECO:0000313" key="2">
    <source>
        <dbReference type="Proteomes" id="UP000254712"/>
    </source>
</evidence>
<dbReference type="Gene3D" id="3.20.20.140">
    <property type="entry name" value="Metal-dependent hydrolases"/>
    <property type="match status" value="1"/>
</dbReference>
<organism evidence="1 2">
    <name type="scientific">Salmonella enterica I</name>
    <dbReference type="NCBI Taxonomy" id="59201"/>
    <lineage>
        <taxon>Bacteria</taxon>
        <taxon>Pseudomonadati</taxon>
        <taxon>Pseudomonadota</taxon>
        <taxon>Gammaproteobacteria</taxon>
        <taxon>Enterobacterales</taxon>
        <taxon>Enterobacteriaceae</taxon>
        <taxon>Salmonella</taxon>
    </lineage>
</organism>
<dbReference type="PANTHER" id="PTHR46124">
    <property type="entry name" value="D-AMINOACYL-TRNA DEACYLASE"/>
    <property type="match status" value="1"/>
</dbReference>
<dbReference type="InterPro" id="IPR001130">
    <property type="entry name" value="TatD-like"/>
</dbReference>